<dbReference type="PANTHER" id="PTHR43065">
    <property type="entry name" value="SENSOR HISTIDINE KINASE"/>
    <property type="match status" value="1"/>
</dbReference>
<accession>A0ABU5F1Q1</accession>
<protein>
    <recommendedName>
        <fullName evidence="2">histidine kinase</fullName>
        <ecNumber evidence="2">2.7.13.3</ecNumber>
    </recommendedName>
</protein>
<dbReference type="RefSeq" id="WP_320687270.1">
    <property type="nucleotide sequence ID" value="NZ_JAXBLV010000182.1"/>
</dbReference>
<dbReference type="Gene3D" id="1.10.287.130">
    <property type="match status" value="1"/>
</dbReference>
<evidence type="ECO:0000256" key="5">
    <source>
        <dbReference type="ARBA" id="ARBA00022741"/>
    </source>
</evidence>
<dbReference type="Pfam" id="PF02518">
    <property type="entry name" value="HATPase_c"/>
    <property type="match status" value="1"/>
</dbReference>
<dbReference type="InterPro" id="IPR036890">
    <property type="entry name" value="HATPase_C_sf"/>
</dbReference>
<evidence type="ECO:0000256" key="1">
    <source>
        <dbReference type="ARBA" id="ARBA00000085"/>
    </source>
</evidence>
<dbReference type="GO" id="GO:0016301">
    <property type="term" value="F:kinase activity"/>
    <property type="evidence" value="ECO:0007669"/>
    <property type="project" value="UniProtKB-KW"/>
</dbReference>
<dbReference type="EMBL" id="JAXBLV010000182">
    <property type="protein sequence ID" value="MDY3560742.1"/>
    <property type="molecule type" value="Genomic_DNA"/>
</dbReference>
<evidence type="ECO:0000256" key="6">
    <source>
        <dbReference type="ARBA" id="ARBA00022777"/>
    </source>
</evidence>
<reference evidence="11" key="1">
    <citation type="journal article" date="2023" name="Mar. Drugs">
        <title>Gemmata algarum, a Novel Planctomycete Isolated from an Algal Mat, Displays Antimicrobial Activity.</title>
        <authorList>
            <person name="Kumar G."/>
            <person name="Kallscheuer N."/>
            <person name="Kashif M."/>
            <person name="Ahamad S."/>
            <person name="Jagadeeshwari U."/>
            <person name="Pannikurungottu S."/>
            <person name="Haufschild T."/>
            <person name="Kabuu M."/>
            <person name="Sasikala C."/>
            <person name="Jogler C."/>
            <person name="Ramana C."/>
        </authorList>
    </citation>
    <scope>NUCLEOTIDE SEQUENCE [LARGE SCALE GENOMIC DNA]</scope>
    <source>
        <strain evidence="11">JC673</strain>
    </source>
</reference>
<dbReference type="SMART" id="SM00387">
    <property type="entry name" value="HATPase_c"/>
    <property type="match status" value="1"/>
</dbReference>
<dbReference type="PROSITE" id="PS50109">
    <property type="entry name" value="HIS_KIN"/>
    <property type="match status" value="1"/>
</dbReference>
<keyword evidence="5" id="KW-0547">Nucleotide-binding</keyword>
<dbReference type="EC" id="2.7.13.3" evidence="2"/>
<keyword evidence="8" id="KW-0902">Two-component regulatory system</keyword>
<dbReference type="PRINTS" id="PR00344">
    <property type="entry name" value="BCTRLSENSOR"/>
</dbReference>
<feature type="domain" description="Histidine kinase" evidence="9">
    <location>
        <begin position="27"/>
        <end position="253"/>
    </location>
</feature>
<organism evidence="10 11">
    <name type="scientific">Gemmata algarum</name>
    <dbReference type="NCBI Taxonomy" id="2975278"/>
    <lineage>
        <taxon>Bacteria</taxon>
        <taxon>Pseudomonadati</taxon>
        <taxon>Planctomycetota</taxon>
        <taxon>Planctomycetia</taxon>
        <taxon>Gemmatales</taxon>
        <taxon>Gemmataceae</taxon>
        <taxon>Gemmata</taxon>
    </lineage>
</organism>
<proteinExistence type="predicted"/>
<keyword evidence="3" id="KW-0597">Phosphoprotein</keyword>
<evidence type="ECO:0000313" key="10">
    <source>
        <dbReference type="EMBL" id="MDY3560742.1"/>
    </source>
</evidence>
<keyword evidence="11" id="KW-1185">Reference proteome</keyword>
<dbReference type="Proteomes" id="UP001272242">
    <property type="component" value="Unassembled WGS sequence"/>
</dbReference>
<comment type="catalytic activity">
    <reaction evidence="1">
        <text>ATP + protein L-histidine = ADP + protein N-phospho-L-histidine.</text>
        <dbReference type="EC" id="2.7.13.3"/>
    </reaction>
</comment>
<sequence length="255" mass="26562">MTDPEPPGPCADPPPASEGGIGELAAGFIHEIKNHLGTLSLNLQLLAEDFEDAQSPRERKALERVSRLSGECRKLLNLSNDFLRFARLRELHTRPAALGAVVGAVIDFLSPVAKARGVEIKWFSAPDLAPVCLDCDLFEQALLNLGLNALDAMPDGGTLTLIGRPGGDSSGAGAKEGVACSRSVCLDVIDTGVGIEPAALAKLFHPFHTTKPDGNGLGLATTRKIVVAHGGTIEAQSAPGHGTKFSIALPAAPDE</sequence>
<keyword evidence="4" id="KW-0808">Transferase</keyword>
<dbReference type="SUPFAM" id="SSF55874">
    <property type="entry name" value="ATPase domain of HSP90 chaperone/DNA topoisomerase II/histidine kinase"/>
    <property type="match status" value="1"/>
</dbReference>
<dbReference type="PANTHER" id="PTHR43065:SF46">
    <property type="entry name" value="C4-DICARBOXYLATE TRANSPORT SENSOR PROTEIN DCTB"/>
    <property type="match status" value="1"/>
</dbReference>
<evidence type="ECO:0000256" key="3">
    <source>
        <dbReference type="ARBA" id="ARBA00022553"/>
    </source>
</evidence>
<keyword evidence="7" id="KW-0067">ATP-binding</keyword>
<dbReference type="InterPro" id="IPR004358">
    <property type="entry name" value="Sig_transdc_His_kin-like_C"/>
</dbReference>
<dbReference type="SMART" id="SM00388">
    <property type="entry name" value="HisKA"/>
    <property type="match status" value="1"/>
</dbReference>
<name>A0ABU5F1Q1_9BACT</name>
<evidence type="ECO:0000256" key="2">
    <source>
        <dbReference type="ARBA" id="ARBA00012438"/>
    </source>
</evidence>
<evidence type="ECO:0000259" key="9">
    <source>
        <dbReference type="PROSITE" id="PS50109"/>
    </source>
</evidence>
<dbReference type="InterPro" id="IPR003594">
    <property type="entry name" value="HATPase_dom"/>
</dbReference>
<gene>
    <name evidence="10" type="ORF">R5W23_001988</name>
</gene>
<evidence type="ECO:0000256" key="7">
    <source>
        <dbReference type="ARBA" id="ARBA00022840"/>
    </source>
</evidence>
<evidence type="ECO:0000256" key="4">
    <source>
        <dbReference type="ARBA" id="ARBA00022679"/>
    </source>
</evidence>
<evidence type="ECO:0000256" key="8">
    <source>
        <dbReference type="ARBA" id="ARBA00023012"/>
    </source>
</evidence>
<dbReference type="CDD" id="cd00082">
    <property type="entry name" value="HisKA"/>
    <property type="match status" value="1"/>
</dbReference>
<evidence type="ECO:0000313" key="11">
    <source>
        <dbReference type="Proteomes" id="UP001272242"/>
    </source>
</evidence>
<dbReference type="InterPro" id="IPR005467">
    <property type="entry name" value="His_kinase_dom"/>
</dbReference>
<dbReference type="InterPro" id="IPR003661">
    <property type="entry name" value="HisK_dim/P_dom"/>
</dbReference>
<dbReference type="Gene3D" id="3.30.565.10">
    <property type="entry name" value="Histidine kinase-like ATPase, C-terminal domain"/>
    <property type="match status" value="1"/>
</dbReference>
<dbReference type="SUPFAM" id="SSF47384">
    <property type="entry name" value="Homodimeric domain of signal transducing histidine kinase"/>
    <property type="match status" value="1"/>
</dbReference>
<keyword evidence="6 10" id="KW-0418">Kinase</keyword>
<comment type="caution">
    <text evidence="10">The sequence shown here is derived from an EMBL/GenBank/DDBJ whole genome shotgun (WGS) entry which is preliminary data.</text>
</comment>
<dbReference type="InterPro" id="IPR036097">
    <property type="entry name" value="HisK_dim/P_sf"/>
</dbReference>